<evidence type="ECO:0000256" key="1">
    <source>
        <dbReference type="SAM" id="MobiDB-lite"/>
    </source>
</evidence>
<proteinExistence type="predicted"/>
<feature type="region of interest" description="Disordered" evidence="1">
    <location>
        <begin position="1"/>
        <end position="29"/>
    </location>
</feature>
<organism evidence="2 3">
    <name type="scientific">Prevotella communis</name>
    <dbReference type="NCBI Taxonomy" id="2913614"/>
    <lineage>
        <taxon>Bacteria</taxon>
        <taxon>Pseudomonadati</taxon>
        <taxon>Bacteroidota</taxon>
        <taxon>Bacteroidia</taxon>
        <taxon>Bacteroidales</taxon>
        <taxon>Prevotellaceae</taxon>
        <taxon>Prevotella</taxon>
    </lineage>
</organism>
<dbReference type="EMBL" id="FNIW01000010">
    <property type="protein sequence ID" value="SDO13322.1"/>
    <property type="molecule type" value="Genomic_DNA"/>
</dbReference>
<dbReference type="Pfam" id="PF05766">
    <property type="entry name" value="NinG"/>
    <property type="match status" value="1"/>
</dbReference>
<comment type="caution">
    <text evidence="2">The sequence shown here is derived from an EMBL/GenBank/DDBJ whole genome shotgun (WGS) entry which is preliminary data.</text>
</comment>
<dbReference type="InterPro" id="IPR008713">
    <property type="entry name" value="Phage_lambda_NinG"/>
</dbReference>
<feature type="compositionally biased region" description="Basic and acidic residues" evidence="1">
    <location>
        <begin position="15"/>
        <end position="24"/>
    </location>
</feature>
<accession>A0A1H0H2J6</accession>
<evidence type="ECO:0000313" key="2">
    <source>
        <dbReference type="EMBL" id="SDO13322.1"/>
    </source>
</evidence>
<dbReference type="RefSeq" id="WP_091853599.1">
    <property type="nucleotide sequence ID" value="NZ_FNIW01000010.1"/>
</dbReference>
<reference evidence="3" key="1">
    <citation type="submission" date="2016-10" db="EMBL/GenBank/DDBJ databases">
        <authorList>
            <person name="de Groot N.N."/>
        </authorList>
    </citation>
    <scope>NUCLEOTIDE SEQUENCE [LARGE SCALE GENOMIC DNA]</scope>
    <source>
        <strain evidence="3">BP1-145</strain>
    </source>
</reference>
<gene>
    <name evidence="2" type="ORF">SAMN04487900_11091</name>
</gene>
<dbReference type="OrthoDB" id="5741553at2"/>
<dbReference type="Proteomes" id="UP000199134">
    <property type="component" value="Unassembled WGS sequence"/>
</dbReference>
<name>A0A1H0H2J6_9BACT</name>
<dbReference type="AlphaFoldDB" id="A0A1H0H2J6"/>
<protein>
    <submittedName>
        <fullName evidence="2">Bacteriophage Lambda NinG protein</fullName>
    </submittedName>
</protein>
<evidence type="ECO:0000313" key="3">
    <source>
        <dbReference type="Proteomes" id="UP000199134"/>
    </source>
</evidence>
<sequence>MPYYMRHWPKKAKKGSKEANTEKTKKPRSKPNLVAKLDRVFALYIRLRDAMPNGYIRCISCGRIKPFEEVDCGHFHSRIHMATRFDEDNCHGECHYCNRISADHLIKYRENLIKKIGPQKVEWLNVKAHGTKHYLDSELEQMIKRYTLEVKRLSTLKGIKVNL</sequence>